<dbReference type="Proteomes" id="UP001230978">
    <property type="component" value="Chromosome"/>
</dbReference>
<sequence length="152" mass="16603">MKRRVVLALGAAFVVTGCGAVRDSRLNPFNWFGGARRRERVQQTAEVARDQRLLVADVTSLSVDAYSSGAIVRATGIPPSQGWWDAELVARPIDENGVLVYDFRVFPPIIDTPTGTPRSREITVGVSISAVRLDQVREIVVQGANNALSSRR</sequence>
<dbReference type="PROSITE" id="PS51257">
    <property type="entry name" value="PROKAR_LIPOPROTEIN"/>
    <property type="match status" value="1"/>
</dbReference>
<protein>
    <recommendedName>
        <fullName evidence="3">Lipoprotein</fullName>
    </recommendedName>
</protein>
<keyword evidence="2" id="KW-1185">Reference proteome</keyword>
<evidence type="ECO:0000313" key="2">
    <source>
        <dbReference type="Proteomes" id="UP001230978"/>
    </source>
</evidence>
<reference evidence="1 2" key="1">
    <citation type="submission" date="2023-04" db="EMBL/GenBank/DDBJ databases">
        <title>YMD61, complete Genome.</title>
        <authorList>
            <person name="Zhang J."/>
        </authorList>
    </citation>
    <scope>NUCLEOTIDE SEQUENCE [LARGE SCALE GENOMIC DNA]</scope>
    <source>
        <strain evidence="1 2">YMD61</strain>
    </source>
</reference>
<evidence type="ECO:0000313" key="1">
    <source>
        <dbReference type="EMBL" id="WGV17272.1"/>
    </source>
</evidence>
<organism evidence="1 2">
    <name type="scientific">Fuscovulum ytuae</name>
    <dbReference type="NCBI Taxonomy" id="3042299"/>
    <lineage>
        <taxon>Bacteria</taxon>
        <taxon>Pseudomonadati</taxon>
        <taxon>Pseudomonadota</taxon>
        <taxon>Alphaproteobacteria</taxon>
        <taxon>Rhodobacterales</taxon>
        <taxon>Paracoccaceae</taxon>
        <taxon>Fuscovulum</taxon>
    </lineage>
</organism>
<evidence type="ECO:0008006" key="3">
    <source>
        <dbReference type="Google" id="ProtNLM"/>
    </source>
</evidence>
<accession>A0ABY8Q9C8</accession>
<gene>
    <name evidence="1" type="ORF">QF092_05560</name>
</gene>
<name>A0ABY8Q9C8_9RHOB</name>
<dbReference type="EMBL" id="CP124535">
    <property type="protein sequence ID" value="WGV17272.1"/>
    <property type="molecule type" value="Genomic_DNA"/>
</dbReference>
<proteinExistence type="predicted"/>
<dbReference type="RefSeq" id="WP_281468412.1">
    <property type="nucleotide sequence ID" value="NZ_CP124535.1"/>
</dbReference>